<dbReference type="HOGENOM" id="CLU_124502_2_0_11"/>
<dbReference type="Gene3D" id="3.90.1010.10">
    <property type="match status" value="1"/>
</dbReference>
<organism evidence="3 4">
    <name type="scientific">Brachybacterium phenoliresistens</name>
    <dbReference type="NCBI Taxonomy" id="396014"/>
    <lineage>
        <taxon>Bacteria</taxon>
        <taxon>Bacillati</taxon>
        <taxon>Actinomycetota</taxon>
        <taxon>Actinomycetes</taxon>
        <taxon>Micrococcales</taxon>
        <taxon>Dermabacteraceae</taxon>
        <taxon>Brachybacterium</taxon>
    </lineage>
</organism>
<dbReference type="InterPro" id="IPR003808">
    <property type="entry name" value="Fe-S_metab-assoc_dom"/>
</dbReference>
<name>Z9JQH9_9MICO</name>
<dbReference type="PANTHER" id="PTHR43597">
    <property type="entry name" value="SULFUR ACCEPTOR PROTEIN CSDE"/>
    <property type="match status" value="1"/>
</dbReference>
<reference evidence="3 4" key="1">
    <citation type="submission" date="2014-02" db="EMBL/GenBank/DDBJ databases">
        <title>Genome sequence of Brachybacterium phenoliresistens strain W13A50.</title>
        <authorList>
            <person name="Wang X."/>
        </authorList>
    </citation>
    <scope>NUCLEOTIDE SEQUENCE [LARGE SCALE GENOMIC DNA]</scope>
    <source>
        <strain evidence="3 4">W13A50</strain>
    </source>
</reference>
<dbReference type="PANTHER" id="PTHR43597:SF5">
    <property type="entry name" value="SUFE-LIKE PROTEIN 2, CHLOROPLASTIC"/>
    <property type="match status" value="1"/>
</dbReference>
<keyword evidence="4" id="KW-1185">Reference proteome</keyword>
<dbReference type="Pfam" id="PF02657">
    <property type="entry name" value="SufE"/>
    <property type="match status" value="1"/>
</dbReference>
<dbReference type="PATRIC" id="fig|396014.3.peg.2726"/>
<comment type="caution">
    <text evidence="3">The sequence shown here is derived from an EMBL/GenBank/DDBJ whole genome shotgun (WGS) entry which is preliminary data.</text>
</comment>
<evidence type="ECO:0000313" key="3">
    <source>
        <dbReference type="EMBL" id="EWS80444.1"/>
    </source>
</evidence>
<dbReference type="eggNOG" id="COG2166">
    <property type="taxonomic scope" value="Bacteria"/>
</dbReference>
<gene>
    <name evidence="3" type="ORF">BF93_03485</name>
</gene>
<evidence type="ECO:0000313" key="4">
    <source>
        <dbReference type="Proteomes" id="UP000023067"/>
    </source>
</evidence>
<dbReference type="SUPFAM" id="SSF82649">
    <property type="entry name" value="SufE/NifU"/>
    <property type="match status" value="1"/>
</dbReference>
<dbReference type="OrthoDB" id="9806335at2"/>
<feature type="domain" description="Fe-S metabolism associated" evidence="2">
    <location>
        <begin position="16"/>
        <end position="143"/>
    </location>
</feature>
<dbReference type="Proteomes" id="UP000023067">
    <property type="component" value="Unassembled WGS sequence"/>
</dbReference>
<protein>
    <submittedName>
        <fullName evidence="3">Cysteine desufuration protein SufE</fullName>
    </submittedName>
</protein>
<accession>Z9JQH9</accession>
<evidence type="ECO:0000259" key="2">
    <source>
        <dbReference type="Pfam" id="PF02657"/>
    </source>
</evidence>
<comment type="similarity">
    <text evidence="1">Belongs to the SufE family.</text>
</comment>
<dbReference type="EMBL" id="JDYK01000015">
    <property type="protein sequence ID" value="EWS80444.1"/>
    <property type="molecule type" value="Genomic_DNA"/>
</dbReference>
<proteinExistence type="inferred from homology"/>
<dbReference type="AlphaFoldDB" id="Z9JQH9"/>
<dbReference type="RefSeq" id="WP_038373398.1">
    <property type="nucleotide sequence ID" value="NZ_BAAAOW010000006.1"/>
</dbReference>
<dbReference type="STRING" id="396014.BF93_03485"/>
<evidence type="ECO:0000256" key="1">
    <source>
        <dbReference type="ARBA" id="ARBA00010282"/>
    </source>
</evidence>
<sequence length="150" mass="15926">MSAPAPLPAAFAEIVDDFQALGGRDRLQLLLEFSEGLPALPERYAEHPELLEPVPECQSPIFLVTEVEGTGREATAHLFFSAPPEAPTTRGFAGILAEGLEGLTVGEVLDVPADVTEQLGLAEVVSPLRLRGMAGMLGRIKRQLAERAGA</sequence>